<dbReference type="PANTHER" id="PTHR43308">
    <property type="entry name" value="OUTER MEMBRANE PROTEIN ALPHA-RELATED"/>
    <property type="match status" value="1"/>
</dbReference>
<protein>
    <submittedName>
        <fullName evidence="4">S-layer homology domain-containing protein</fullName>
    </submittedName>
</protein>
<reference evidence="4 5" key="1">
    <citation type="submission" date="2018-07" db="EMBL/GenBank/DDBJ databases">
        <title>GABA Modulating Bacteria of the Human Gut Microbiota.</title>
        <authorList>
            <person name="Strandwitz P."/>
            <person name="Kim K.H."/>
            <person name="Terekhova D."/>
            <person name="Liu J.K."/>
            <person name="Sharma A."/>
            <person name="Levering J."/>
            <person name="Mcdonald D."/>
            <person name="Dietrich D."/>
            <person name="Ramadhar T.R."/>
            <person name="Lekbua A."/>
            <person name="Mroue N."/>
            <person name="Liston C."/>
            <person name="Stewart E.J."/>
            <person name="Dubin M.J."/>
            <person name="Zengler K."/>
            <person name="Knight R."/>
            <person name="Gilbert J.A."/>
            <person name="Clardy J."/>
            <person name="Lewis K."/>
        </authorList>
    </citation>
    <scope>NUCLEOTIDE SEQUENCE [LARGE SCALE GENOMIC DNA]</scope>
    <source>
        <strain evidence="4 5">KLE1738</strain>
    </source>
</reference>
<evidence type="ECO:0000313" key="5">
    <source>
        <dbReference type="Proteomes" id="UP000260649"/>
    </source>
</evidence>
<dbReference type="GeneID" id="97995891"/>
<proteinExistence type="predicted"/>
<organism evidence="4 5">
    <name type="scientific">Evtepia gabavorous</name>
    <dbReference type="NCBI Taxonomy" id="2211183"/>
    <lineage>
        <taxon>Bacteria</taxon>
        <taxon>Bacillati</taxon>
        <taxon>Bacillota</taxon>
        <taxon>Clostridia</taxon>
        <taxon>Eubacteriales</taxon>
        <taxon>Evtepia</taxon>
    </lineage>
</organism>
<accession>A0A3E2B2G1</accession>
<dbReference type="AlphaFoldDB" id="A0A3E2B2G1"/>
<evidence type="ECO:0000313" key="4">
    <source>
        <dbReference type="EMBL" id="RFT06156.1"/>
    </source>
</evidence>
<feature type="domain" description="SLH" evidence="3">
    <location>
        <begin position="27"/>
        <end position="86"/>
    </location>
</feature>
<feature type="signal peptide" evidence="2">
    <location>
        <begin position="1"/>
        <end position="25"/>
    </location>
</feature>
<evidence type="ECO:0000256" key="1">
    <source>
        <dbReference type="ARBA" id="ARBA00022737"/>
    </source>
</evidence>
<dbReference type="PROSITE" id="PS51272">
    <property type="entry name" value="SLH"/>
    <property type="match status" value="3"/>
</dbReference>
<feature type="domain" description="SLH" evidence="3">
    <location>
        <begin position="87"/>
        <end position="150"/>
    </location>
</feature>
<keyword evidence="1" id="KW-0677">Repeat</keyword>
<dbReference type="InterPro" id="IPR001119">
    <property type="entry name" value="SLH_dom"/>
</dbReference>
<keyword evidence="2" id="KW-0732">Signal</keyword>
<name>A0A3E2B2G1_9FIRM</name>
<sequence length="841" mass="93563">MKRRVISAALALCMMLTLLSGTALAAGQHPFTDVPQSHWANEAVGYVYENDLMNGVSATMFQPGGSLTRAMFVTILGRMAGAEEESGESGFADVPAGRWYSAYVAWAAGEGIVDGTGNGCFSPNSPVTREQMATMIARYVDSADLPLPETGDPAAPFTDRNAVSDWAEAGVELMRQTGILAGYEDGTFQPQRTANRAEAATIFMRLEQTVNASPQSPEEAAIEAYETVAAETRQIERKYENTDGVVPREKLEPLLQEVAAYAEQLQNQGTVTNYEVNDTCVYMKVGGWLGFLYAPPEEGMMAGGQEGMEIITLEPFPGEMYASYLLAGGKGPDQAAEDLEDSFGPTLTYQHNYDGDAVSVDTLKNLPQHSIILWSGHGNYVDRLGSVLFLGTKKWDQSTILLYAQEFGDEALLVNQNGQFYISPIFFEKYMPQDAFAGSLIYLGTCQSFADRRLAESIWDKGAEVILGNTRTVRQIYNFKMLYSFAEGLTQRTEQGSYYTISQALEYAKEKHGSADTWGYNSEVKALYREDVTLEEIISPEKTTLEDLVGVYEGSYFASQGETGLTLTVYEENGGYRALFDFYNLPGRTNAKEGSYTMDVTVTDQGAFRFDADQWVEKPSGYRLLDLEGTLQGEVLSGQSPTRFSVTRTGQAVPDTGWKQAYQRFLAEQGYTDYLDDWFYQPTEYALLDLNQDGMKELILQGNYFDTFYDDFYNFSVFTYDARTKQVVIVPLADGTSESNAPKQVETCYGELMYSPQYQSLVFTDLRPYYVGTTAISNYGYYTLNNGSLQMEQSIGTNHSEDYSQIYYEIHTSDGGSTVISAEEYREYISERDPIAFEPLP</sequence>
<feature type="chain" id="PRO_5017533766" evidence="2">
    <location>
        <begin position="26"/>
        <end position="841"/>
    </location>
</feature>
<dbReference type="EMBL" id="QQRQ01000016">
    <property type="protein sequence ID" value="RFT06156.1"/>
    <property type="molecule type" value="Genomic_DNA"/>
</dbReference>
<gene>
    <name evidence="4" type="ORF">DV520_09125</name>
</gene>
<comment type="caution">
    <text evidence="4">The sequence shown here is derived from an EMBL/GenBank/DDBJ whole genome shotgun (WGS) entry which is preliminary data.</text>
</comment>
<dbReference type="OrthoDB" id="1953162at2"/>
<dbReference type="InterPro" id="IPR051465">
    <property type="entry name" value="Cell_Envelope_Struct_Comp"/>
</dbReference>
<dbReference type="Proteomes" id="UP000260649">
    <property type="component" value="Unassembled WGS sequence"/>
</dbReference>
<dbReference type="RefSeq" id="WP_117142516.1">
    <property type="nucleotide sequence ID" value="NZ_CAKXKJ010000014.1"/>
</dbReference>
<feature type="domain" description="SLH" evidence="3">
    <location>
        <begin position="154"/>
        <end position="217"/>
    </location>
</feature>
<dbReference type="Pfam" id="PF00395">
    <property type="entry name" value="SLH"/>
    <property type="match status" value="3"/>
</dbReference>
<keyword evidence="5" id="KW-1185">Reference proteome</keyword>
<evidence type="ECO:0000256" key="2">
    <source>
        <dbReference type="SAM" id="SignalP"/>
    </source>
</evidence>
<dbReference type="PANTHER" id="PTHR43308:SF1">
    <property type="entry name" value="OUTER MEMBRANE PROTEIN ALPHA"/>
    <property type="match status" value="1"/>
</dbReference>
<evidence type="ECO:0000259" key="3">
    <source>
        <dbReference type="PROSITE" id="PS51272"/>
    </source>
</evidence>